<dbReference type="AlphaFoldDB" id="A0AAU7U423"/>
<name>A0AAU7U423_9DEIO</name>
<keyword evidence="1" id="KW-0614">Plasmid</keyword>
<gene>
    <name evidence="1" type="ORF">ABOD76_00715</name>
</gene>
<dbReference type="EMBL" id="CP158296">
    <property type="protein sequence ID" value="XBV83279.1"/>
    <property type="molecule type" value="Genomic_DNA"/>
</dbReference>
<evidence type="ECO:0008006" key="2">
    <source>
        <dbReference type="Google" id="ProtNLM"/>
    </source>
</evidence>
<proteinExistence type="predicted"/>
<dbReference type="PROSITE" id="PS51257">
    <property type="entry name" value="PROKAR_LIPOPROTEIN"/>
    <property type="match status" value="1"/>
</dbReference>
<dbReference type="KEGG" id="dsc:ABOD76_00715"/>
<accession>A0AAU7U423</accession>
<geneLocation type="plasmid" evidence="1">
    <name>pDson04</name>
</geneLocation>
<evidence type="ECO:0000313" key="1">
    <source>
        <dbReference type="EMBL" id="XBV83279.1"/>
    </source>
</evidence>
<organism evidence="1">
    <name type="scientific">Deinococcus sonorensis KR-87</name>
    <dbReference type="NCBI Taxonomy" id="694439"/>
    <lineage>
        <taxon>Bacteria</taxon>
        <taxon>Thermotogati</taxon>
        <taxon>Deinococcota</taxon>
        <taxon>Deinococci</taxon>
        <taxon>Deinococcales</taxon>
        <taxon>Deinococcaceae</taxon>
        <taxon>Deinococcus</taxon>
    </lineage>
</organism>
<sequence>MHPFRPIHLLWTVLPLLAGCGSVVGTLVPSQTIANPANLNGARLTPSSVLKVQSVTGSAQYDTSRSTPPASFPDLQFPSDVPFNVRPHAAKLTASMTGATLSGPCVAPASFTFSLDSFRVSVWDSGNQAGQATLSGTPKLTVTATRSGTTLGGTAYTLSDHSFTISADQATTERAITVLTSGGQNDVSASADVSAPDDALAGCGLTFTLGNTSVTLSNFH</sequence>
<protein>
    <recommendedName>
        <fullName evidence="2">Lipoprotein</fullName>
    </recommendedName>
</protein>
<reference evidence="1" key="1">
    <citation type="submission" date="2024-06" db="EMBL/GenBank/DDBJ databases">
        <title>Draft Genome Sequence of Deinococcus sonorensis Type Strain KR-87, a Biofilm Producing Representative of the Genus Deinococcus.</title>
        <authorList>
            <person name="Boren L.S."/>
            <person name="Grosso R.A."/>
            <person name="Hugenberg-Cox A.N."/>
            <person name="Hill J.T.E."/>
            <person name="Albert C.M."/>
            <person name="Tuohy J.M."/>
        </authorList>
    </citation>
    <scope>NUCLEOTIDE SEQUENCE</scope>
    <source>
        <strain evidence="1">KR-87</strain>
        <plasmid evidence="1">pDson04</plasmid>
    </source>
</reference>
<dbReference type="RefSeq" id="WP_350240668.1">
    <property type="nucleotide sequence ID" value="NZ_CP158296.1"/>
</dbReference>